<proteinExistence type="predicted"/>
<protein>
    <submittedName>
        <fullName evidence="1">Uncharacterized protein</fullName>
    </submittedName>
</protein>
<gene>
    <name evidence="1" type="ORF">KY290_008241</name>
</gene>
<evidence type="ECO:0000313" key="2">
    <source>
        <dbReference type="Proteomes" id="UP000826656"/>
    </source>
</evidence>
<organism evidence="1 2">
    <name type="scientific">Solanum tuberosum</name>
    <name type="common">Potato</name>
    <dbReference type="NCBI Taxonomy" id="4113"/>
    <lineage>
        <taxon>Eukaryota</taxon>
        <taxon>Viridiplantae</taxon>
        <taxon>Streptophyta</taxon>
        <taxon>Embryophyta</taxon>
        <taxon>Tracheophyta</taxon>
        <taxon>Spermatophyta</taxon>
        <taxon>Magnoliopsida</taxon>
        <taxon>eudicotyledons</taxon>
        <taxon>Gunneridae</taxon>
        <taxon>Pentapetalae</taxon>
        <taxon>asterids</taxon>
        <taxon>lamiids</taxon>
        <taxon>Solanales</taxon>
        <taxon>Solanaceae</taxon>
        <taxon>Solanoideae</taxon>
        <taxon>Solaneae</taxon>
        <taxon>Solanum</taxon>
    </lineage>
</organism>
<dbReference type="EMBL" id="JAIVGD010000003">
    <property type="protein sequence ID" value="KAH0776830.1"/>
    <property type="molecule type" value="Genomic_DNA"/>
</dbReference>
<accession>A0ABQ7W7X2</accession>
<sequence>MARVVDSKPDPHQLAFGNLYTTVLKAFEVPLGEGRHQNKKAMITRLLGSDDQIHAAAPRATGPTAILLNDLRAARDQNAALLTETESLITN</sequence>
<keyword evidence="2" id="KW-1185">Reference proteome</keyword>
<dbReference type="Proteomes" id="UP000826656">
    <property type="component" value="Unassembled WGS sequence"/>
</dbReference>
<comment type="caution">
    <text evidence="1">The sequence shown here is derived from an EMBL/GenBank/DDBJ whole genome shotgun (WGS) entry which is preliminary data.</text>
</comment>
<name>A0ABQ7W7X2_SOLTU</name>
<reference evidence="1 2" key="1">
    <citation type="journal article" date="2021" name="bioRxiv">
        <title>Chromosome-scale and haplotype-resolved genome assembly of a tetraploid potato cultivar.</title>
        <authorList>
            <person name="Sun H."/>
            <person name="Jiao W.-B."/>
            <person name="Krause K."/>
            <person name="Campoy J.A."/>
            <person name="Goel M."/>
            <person name="Folz-Donahue K."/>
            <person name="Kukat C."/>
            <person name="Huettel B."/>
            <person name="Schneeberger K."/>
        </authorList>
    </citation>
    <scope>NUCLEOTIDE SEQUENCE [LARGE SCALE GENOMIC DNA]</scope>
    <source>
        <strain evidence="1">SolTubOtavaFocal</strain>
        <tissue evidence="1">Leaves</tissue>
    </source>
</reference>
<evidence type="ECO:0000313" key="1">
    <source>
        <dbReference type="EMBL" id="KAH0776830.1"/>
    </source>
</evidence>